<organism evidence="1 2">
    <name type="scientific">Steinernema carpocapsae</name>
    <name type="common">Entomopathogenic nematode</name>
    <dbReference type="NCBI Taxonomy" id="34508"/>
    <lineage>
        <taxon>Eukaryota</taxon>
        <taxon>Metazoa</taxon>
        <taxon>Ecdysozoa</taxon>
        <taxon>Nematoda</taxon>
        <taxon>Chromadorea</taxon>
        <taxon>Rhabditida</taxon>
        <taxon>Tylenchina</taxon>
        <taxon>Panagrolaimomorpha</taxon>
        <taxon>Strongyloidoidea</taxon>
        <taxon>Steinernematidae</taxon>
        <taxon>Steinernema</taxon>
    </lineage>
</organism>
<comment type="caution">
    <text evidence="1">The sequence shown here is derived from an EMBL/GenBank/DDBJ whole genome shotgun (WGS) entry which is preliminary data.</text>
</comment>
<proteinExistence type="predicted"/>
<dbReference type="EMBL" id="AZBU02000013">
    <property type="protein sequence ID" value="TKR58605.1"/>
    <property type="molecule type" value="Genomic_DNA"/>
</dbReference>
<keyword evidence="2" id="KW-1185">Reference proteome</keyword>
<dbReference type="Proteomes" id="UP000298663">
    <property type="component" value="Unassembled WGS sequence"/>
</dbReference>
<protein>
    <submittedName>
        <fullName evidence="1">Uncharacterized protein</fullName>
    </submittedName>
</protein>
<gene>
    <name evidence="1" type="ORF">L596_030029</name>
</gene>
<reference evidence="1 2" key="2">
    <citation type="journal article" date="2019" name="G3 (Bethesda)">
        <title>Hybrid Assembly of the Genome of the Entomopathogenic Nematode Steinernema carpocapsae Identifies the X-Chromosome.</title>
        <authorList>
            <person name="Serra L."/>
            <person name="Macchietto M."/>
            <person name="Macias-Munoz A."/>
            <person name="McGill C.J."/>
            <person name="Rodriguez I.M."/>
            <person name="Rodriguez B."/>
            <person name="Murad R."/>
            <person name="Mortazavi A."/>
        </authorList>
    </citation>
    <scope>NUCLEOTIDE SEQUENCE [LARGE SCALE GENOMIC DNA]</scope>
    <source>
        <strain evidence="1 2">ALL</strain>
    </source>
</reference>
<evidence type="ECO:0000313" key="1">
    <source>
        <dbReference type="EMBL" id="TKR58605.1"/>
    </source>
</evidence>
<sequence length="85" mass="9649">MGTQPATRGELRPLLTDFGALGRIRRGMSYASCRAQIRPETRQHGREISVYSGFTRTQNLRRAGPATNMRFDRRSTIEINWALPA</sequence>
<name>A0A4V5ZX84_STECR</name>
<reference evidence="1 2" key="1">
    <citation type="journal article" date="2015" name="Genome Biol.">
        <title>Comparative genomics of Steinernema reveals deeply conserved gene regulatory networks.</title>
        <authorList>
            <person name="Dillman A.R."/>
            <person name="Macchietto M."/>
            <person name="Porter C.F."/>
            <person name="Rogers A."/>
            <person name="Williams B."/>
            <person name="Antoshechkin I."/>
            <person name="Lee M.M."/>
            <person name="Goodwin Z."/>
            <person name="Lu X."/>
            <person name="Lewis E.E."/>
            <person name="Goodrich-Blair H."/>
            <person name="Stock S.P."/>
            <person name="Adams B.J."/>
            <person name="Sternberg P.W."/>
            <person name="Mortazavi A."/>
        </authorList>
    </citation>
    <scope>NUCLEOTIDE SEQUENCE [LARGE SCALE GENOMIC DNA]</scope>
    <source>
        <strain evidence="1 2">ALL</strain>
    </source>
</reference>
<accession>A0A4V5ZX84</accession>
<dbReference type="AlphaFoldDB" id="A0A4V5ZX84"/>
<evidence type="ECO:0000313" key="2">
    <source>
        <dbReference type="Proteomes" id="UP000298663"/>
    </source>
</evidence>